<keyword evidence="7 11" id="KW-0653">Protein transport</keyword>
<evidence type="ECO:0000256" key="3">
    <source>
        <dbReference type="ARBA" id="ARBA00022448"/>
    </source>
</evidence>
<evidence type="ECO:0000256" key="8">
    <source>
        <dbReference type="ARBA" id="ARBA00022989"/>
    </source>
</evidence>
<evidence type="ECO:0000256" key="10">
    <source>
        <dbReference type="ARBA" id="ARBA00023136"/>
    </source>
</evidence>
<keyword evidence="16" id="KW-1185">Reference proteome</keyword>
<keyword evidence="8 11" id="KW-1133">Transmembrane helix</keyword>
<feature type="domain" description="BAP29/BAP31 transmembrane" evidence="13">
    <location>
        <begin position="1"/>
        <end position="133"/>
    </location>
</feature>
<feature type="transmembrane region" description="Helical" evidence="11">
    <location>
        <begin position="100"/>
        <end position="118"/>
    </location>
</feature>
<evidence type="ECO:0000256" key="4">
    <source>
        <dbReference type="ARBA" id="ARBA00022692"/>
    </source>
</evidence>
<comment type="function">
    <text evidence="11">May play a role in anterograde transport of membrane proteins from the endoplasmic reticulum to the Golgi.</text>
</comment>
<dbReference type="PANTHER" id="PTHR12701">
    <property type="entry name" value="BCR-ASSOCIATED PROTEIN, BAP"/>
    <property type="match status" value="1"/>
</dbReference>
<evidence type="ECO:0000256" key="7">
    <source>
        <dbReference type="ARBA" id="ARBA00022927"/>
    </source>
</evidence>
<feature type="transmembrane region" description="Helical" evidence="11">
    <location>
        <begin position="7"/>
        <end position="27"/>
    </location>
</feature>
<dbReference type="InterPro" id="IPR041672">
    <property type="entry name" value="Bap31/Bap29_C"/>
</dbReference>
<dbReference type="GO" id="GO:0070973">
    <property type="term" value="P:protein localization to endoplasmic reticulum exit site"/>
    <property type="evidence" value="ECO:0007669"/>
    <property type="project" value="UniProtKB-UniRule"/>
</dbReference>
<dbReference type="STRING" id="7395.A0A1A9VQ95"/>
<evidence type="ECO:0000256" key="11">
    <source>
        <dbReference type="RuleBase" id="RU367026"/>
    </source>
</evidence>
<evidence type="ECO:0000256" key="9">
    <source>
        <dbReference type="ARBA" id="ARBA00023054"/>
    </source>
</evidence>
<dbReference type="InterPro" id="IPR008417">
    <property type="entry name" value="BAP29/BAP31"/>
</dbReference>
<name>A0A1A9VQ95_GLOAU</name>
<evidence type="ECO:0000313" key="16">
    <source>
        <dbReference type="Proteomes" id="UP000078200"/>
    </source>
</evidence>
<keyword evidence="5 11" id="KW-0256">Endoplasmic reticulum</keyword>
<evidence type="ECO:0000259" key="13">
    <source>
        <dbReference type="Pfam" id="PF05529"/>
    </source>
</evidence>
<dbReference type="Pfam" id="PF18035">
    <property type="entry name" value="Bap31_Bap29_C"/>
    <property type="match status" value="1"/>
</dbReference>
<dbReference type="PANTHER" id="PTHR12701:SF20">
    <property type="entry name" value="ENDOPLASMIC RETICULUM TRANSMEMBRANE PROTEIN"/>
    <property type="match status" value="1"/>
</dbReference>
<feature type="domain" description="Bap31/Bap29 cytoplasmic coiled-coil" evidence="14">
    <location>
        <begin position="217"/>
        <end position="273"/>
    </location>
</feature>
<dbReference type="VEuPathDB" id="VectorBase:GAUT044142"/>
<comment type="subcellular location">
    <subcellularLocation>
        <location evidence="1 11">Endoplasmic reticulum membrane</location>
        <topology evidence="1 11">Multi-pass membrane protein</topology>
    </subcellularLocation>
</comment>
<dbReference type="GO" id="GO:0006886">
    <property type="term" value="P:intracellular protein transport"/>
    <property type="evidence" value="ECO:0007669"/>
    <property type="project" value="UniProtKB-UniRule"/>
</dbReference>
<organism evidence="15 16">
    <name type="scientific">Glossina austeni</name>
    <name type="common">Savannah tsetse fly</name>
    <dbReference type="NCBI Taxonomy" id="7395"/>
    <lineage>
        <taxon>Eukaryota</taxon>
        <taxon>Metazoa</taxon>
        <taxon>Ecdysozoa</taxon>
        <taxon>Arthropoda</taxon>
        <taxon>Hexapoda</taxon>
        <taxon>Insecta</taxon>
        <taxon>Pterygota</taxon>
        <taxon>Neoptera</taxon>
        <taxon>Endopterygota</taxon>
        <taxon>Diptera</taxon>
        <taxon>Brachycera</taxon>
        <taxon>Muscomorpha</taxon>
        <taxon>Hippoboscoidea</taxon>
        <taxon>Glossinidae</taxon>
        <taxon>Glossina</taxon>
    </lineage>
</organism>
<proteinExistence type="inferred from homology"/>
<reference evidence="15" key="1">
    <citation type="submission" date="2020-05" db="UniProtKB">
        <authorList>
            <consortium name="EnsemblMetazoa"/>
        </authorList>
    </citation>
    <scope>IDENTIFICATION</scope>
    <source>
        <strain evidence="15">TTRI</strain>
    </source>
</reference>
<evidence type="ECO:0000256" key="5">
    <source>
        <dbReference type="ARBA" id="ARBA00022824"/>
    </source>
</evidence>
<keyword evidence="4 11" id="KW-0812">Transmembrane</keyword>
<dbReference type="EnsemblMetazoa" id="GAUT044142-RA">
    <property type="protein sequence ID" value="GAUT044142-PA"/>
    <property type="gene ID" value="GAUT044142"/>
</dbReference>
<comment type="similarity">
    <text evidence="2 11">Belongs to the BCAP29/BCAP31 family.</text>
</comment>
<keyword evidence="10 11" id="KW-0472">Membrane</keyword>
<evidence type="ECO:0000256" key="12">
    <source>
        <dbReference type="SAM" id="MobiDB-lite"/>
    </source>
</evidence>
<dbReference type="Pfam" id="PF05529">
    <property type="entry name" value="Bap31"/>
    <property type="match status" value="1"/>
</dbReference>
<dbReference type="InterPro" id="IPR040463">
    <property type="entry name" value="BAP29/BAP31_N"/>
</dbReference>
<keyword evidence="6 11" id="KW-0931">ER-Golgi transport</keyword>
<evidence type="ECO:0000259" key="14">
    <source>
        <dbReference type="Pfam" id="PF18035"/>
    </source>
</evidence>
<accession>A0A1A9VQ95</accession>
<feature type="transmembrane region" description="Helical" evidence="11">
    <location>
        <begin position="47"/>
        <end position="67"/>
    </location>
</feature>
<dbReference type="GO" id="GO:0006888">
    <property type="term" value="P:endoplasmic reticulum to Golgi vesicle-mediated transport"/>
    <property type="evidence" value="ECO:0007669"/>
    <property type="project" value="UniProtKB-UniRule"/>
</dbReference>
<sequence>MDLVLTLIAGFSYAEIFVVLLLVLPVASPHQWNRFFKSNFLATVARRTYLCFFFVMVALVGFLLKAIREMHKYSNQEHSTDVRLNTEMQRRAHLFKAQRNFGISGFPIFLALVIRRLVTLISVQANLLAQSEATLKQAQSASAIIRSLMEERNTEKVDEATEDSTLAVTNKINERIQELTAEMNREKKNREDRNTEKADEAKEAGTLAMITKMKEFIHELTVELNRENKDKEALKSQADSLNREYGRLTGQYNKFEMQININAEGDDEADKKTN</sequence>
<protein>
    <recommendedName>
        <fullName evidence="11">Endoplasmic reticulum transmembrane protein</fullName>
    </recommendedName>
</protein>
<evidence type="ECO:0000256" key="1">
    <source>
        <dbReference type="ARBA" id="ARBA00004477"/>
    </source>
</evidence>
<dbReference type="AlphaFoldDB" id="A0A1A9VQ95"/>
<dbReference type="Proteomes" id="UP000078200">
    <property type="component" value="Unassembled WGS sequence"/>
</dbReference>
<evidence type="ECO:0000313" key="15">
    <source>
        <dbReference type="EnsemblMetazoa" id="GAUT044142-PA"/>
    </source>
</evidence>
<dbReference type="GO" id="GO:0005789">
    <property type="term" value="C:endoplasmic reticulum membrane"/>
    <property type="evidence" value="ECO:0007669"/>
    <property type="project" value="UniProtKB-SubCell"/>
</dbReference>
<keyword evidence="9" id="KW-0175">Coiled coil</keyword>
<evidence type="ECO:0000256" key="2">
    <source>
        <dbReference type="ARBA" id="ARBA00007956"/>
    </source>
</evidence>
<evidence type="ECO:0000256" key="6">
    <source>
        <dbReference type="ARBA" id="ARBA00022892"/>
    </source>
</evidence>
<dbReference type="Gene3D" id="1.20.5.110">
    <property type="match status" value="1"/>
</dbReference>
<keyword evidence="3 11" id="KW-0813">Transport</keyword>
<feature type="region of interest" description="Disordered" evidence="12">
    <location>
        <begin position="183"/>
        <end position="203"/>
    </location>
</feature>